<evidence type="ECO:0000313" key="1">
    <source>
        <dbReference type="EMBL" id="CUH85552.1"/>
    </source>
</evidence>
<proteinExistence type="predicted"/>
<dbReference type="AlphaFoldDB" id="A0A0P1GSH9"/>
<sequence length="59" mass="6639">MRQIASSLAGRPAHHRANRSADRPLLLSILSETGIFDTGLSDSYSLERMIDRLDQRETL</sequence>
<protein>
    <submittedName>
        <fullName evidence="1">Uncharacterized protein</fullName>
    </submittedName>
</protein>
<name>A0A0P1GSH9_9RHOB</name>
<evidence type="ECO:0000313" key="2">
    <source>
        <dbReference type="Proteomes" id="UP000051681"/>
    </source>
</evidence>
<keyword evidence="2" id="KW-1185">Reference proteome</keyword>
<organism evidence="1 2">
    <name type="scientific">Thalassovita mediterranea</name>
    <dbReference type="NCBI Taxonomy" id="340021"/>
    <lineage>
        <taxon>Bacteria</taxon>
        <taxon>Pseudomonadati</taxon>
        <taxon>Pseudomonadota</taxon>
        <taxon>Alphaproteobacteria</taxon>
        <taxon>Rhodobacterales</taxon>
        <taxon>Roseobacteraceae</taxon>
        <taxon>Thalassovita</taxon>
    </lineage>
</organism>
<dbReference type="RefSeq" id="WP_058319628.1">
    <property type="nucleotide sequence ID" value="NZ_CYSF01000017.1"/>
</dbReference>
<dbReference type="EMBL" id="CYSF01000017">
    <property type="protein sequence ID" value="CUH85552.1"/>
    <property type="molecule type" value="Genomic_DNA"/>
</dbReference>
<reference evidence="1 2" key="1">
    <citation type="submission" date="2015-09" db="EMBL/GenBank/DDBJ databases">
        <authorList>
            <consortium name="Swine Surveillance"/>
        </authorList>
    </citation>
    <scope>NUCLEOTIDE SEQUENCE [LARGE SCALE GENOMIC DNA]</scope>
    <source>
        <strain evidence="1 2">CECT 8383</strain>
    </source>
</reference>
<dbReference type="STRING" id="340021.TM5383_02786"/>
<accession>A0A0P1GSH9</accession>
<gene>
    <name evidence="1" type="ORF">TM5383_02786</name>
</gene>
<dbReference type="Proteomes" id="UP000051681">
    <property type="component" value="Unassembled WGS sequence"/>
</dbReference>